<feature type="compositionally biased region" description="Basic and acidic residues" evidence="11">
    <location>
        <begin position="63"/>
        <end position="76"/>
    </location>
</feature>
<dbReference type="Proteomes" id="UP000242188">
    <property type="component" value="Unassembled WGS sequence"/>
</dbReference>
<dbReference type="GO" id="GO:0005789">
    <property type="term" value="C:endoplasmic reticulum membrane"/>
    <property type="evidence" value="ECO:0007669"/>
    <property type="project" value="UniProtKB-SubCell"/>
</dbReference>
<evidence type="ECO:0000313" key="13">
    <source>
        <dbReference type="EMBL" id="OWF35521.1"/>
    </source>
</evidence>
<comment type="similarity">
    <text evidence="2">Belongs to the TMEM214 family.</text>
</comment>
<evidence type="ECO:0000256" key="2">
    <source>
        <dbReference type="ARBA" id="ARBA00007984"/>
    </source>
</evidence>
<protein>
    <submittedName>
        <fullName evidence="13">Transmembrane protein 214A</fullName>
    </submittedName>
</protein>
<dbReference type="GO" id="GO:0006915">
    <property type="term" value="P:apoptotic process"/>
    <property type="evidence" value="ECO:0007669"/>
    <property type="project" value="UniProtKB-KW"/>
</dbReference>
<dbReference type="Pfam" id="PF10151">
    <property type="entry name" value="TMEM214"/>
    <property type="match status" value="1"/>
</dbReference>
<organism evidence="13 14">
    <name type="scientific">Mizuhopecten yessoensis</name>
    <name type="common">Japanese scallop</name>
    <name type="synonym">Patinopecten yessoensis</name>
    <dbReference type="NCBI Taxonomy" id="6573"/>
    <lineage>
        <taxon>Eukaryota</taxon>
        <taxon>Metazoa</taxon>
        <taxon>Spiralia</taxon>
        <taxon>Lophotrochozoa</taxon>
        <taxon>Mollusca</taxon>
        <taxon>Bivalvia</taxon>
        <taxon>Autobranchia</taxon>
        <taxon>Pteriomorphia</taxon>
        <taxon>Pectinida</taxon>
        <taxon>Pectinoidea</taxon>
        <taxon>Pectinidae</taxon>
        <taxon>Mizuhopecten</taxon>
    </lineage>
</organism>
<evidence type="ECO:0000256" key="6">
    <source>
        <dbReference type="ARBA" id="ARBA00022824"/>
    </source>
</evidence>
<evidence type="ECO:0000256" key="7">
    <source>
        <dbReference type="ARBA" id="ARBA00022989"/>
    </source>
</evidence>
<evidence type="ECO:0000256" key="3">
    <source>
        <dbReference type="ARBA" id="ARBA00011720"/>
    </source>
</evidence>
<sequence>MASVTQSPHWETVGKAKKSGKSQIPHLTRNEKKQFIDNMPRIEANKPLKESVTMYDAFLEKERREELKASRSHEKSSPSSRDQNGKAGGDRKTVQSKKRKPDQDKKKQVDYAEAIAAITKEDVKSTLTLTQTRFPDNREVWLKDLASFLNLELENVPESDPVFTNKPKDFPLCHLDRKCQQPITAVIRQASQDTMEHMFYHCVNTMLTELNKGHSTLGYRIFIQLLVKVRPDVALSKLPQFLELLKTNQNRSSRCLTILWSLGQCGHFDLKCGLRMWIEVMQPTLKVRPVANYCVDYLEELLEDKKTLSSVYGVITVREYFYLLDLIFGDRQMPGDLSRKLQTIYPDIKMIVYGGTTANMRNLFPSYLTRVTTSTSRLMMTELMSSLAYCLSSDEQCYSVWVQMYTKYIQQSSMLMQHLLDTWNTSSKTLDKKLLKKTLRSFSITNDELASKGKSSIEGLEQCSIVCKELQQKLDQARFPWGWLMFFFVSLVTAIVAYDIYFSSSIKASRTMQFLEDYGILGFTEQVWGRVHLYTSMAYGWVCVNVPLYYGKVQASVGPFMWQAWTRLLQFWNQFLEFSAPFRLWASLKLSQCLDWIHELSPDLWTQLWNYVWLSWDFFRDYSFWICGQMANLLYLAYHWVEENIILSDYTPDSVQKALTSGISSLHLASSSLFTWCQQTILHVTNGR</sequence>
<feature type="region of interest" description="Disordered" evidence="11">
    <location>
        <begin position="63"/>
        <end position="108"/>
    </location>
</feature>
<evidence type="ECO:0000256" key="8">
    <source>
        <dbReference type="ARBA" id="ARBA00023136"/>
    </source>
</evidence>
<dbReference type="OrthoDB" id="10022292at2759"/>
<reference evidence="13 14" key="1">
    <citation type="journal article" date="2017" name="Nat. Ecol. Evol.">
        <title>Scallop genome provides insights into evolution of bilaterian karyotype and development.</title>
        <authorList>
            <person name="Wang S."/>
            <person name="Zhang J."/>
            <person name="Jiao W."/>
            <person name="Li J."/>
            <person name="Xun X."/>
            <person name="Sun Y."/>
            <person name="Guo X."/>
            <person name="Huan P."/>
            <person name="Dong B."/>
            <person name="Zhang L."/>
            <person name="Hu X."/>
            <person name="Sun X."/>
            <person name="Wang J."/>
            <person name="Zhao C."/>
            <person name="Wang Y."/>
            <person name="Wang D."/>
            <person name="Huang X."/>
            <person name="Wang R."/>
            <person name="Lv J."/>
            <person name="Li Y."/>
            <person name="Zhang Z."/>
            <person name="Liu B."/>
            <person name="Lu W."/>
            <person name="Hui Y."/>
            <person name="Liang J."/>
            <person name="Zhou Z."/>
            <person name="Hou R."/>
            <person name="Li X."/>
            <person name="Liu Y."/>
            <person name="Li H."/>
            <person name="Ning X."/>
            <person name="Lin Y."/>
            <person name="Zhao L."/>
            <person name="Xing Q."/>
            <person name="Dou J."/>
            <person name="Li Y."/>
            <person name="Mao J."/>
            <person name="Guo H."/>
            <person name="Dou H."/>
            <person name="Li T."/>
            <person name="Mu C."/>
            <person name="Jiang W."/>
            <person name="Fu Q."/>
            <person name="Fu X."/>
            <person name="Miao Y."/>
            <person name="Liu J."/>
            <person name="Yu Q."/>
            <person name="Li R."/>
            <person name="Liao H."/>
            <person name="Li X."/>
            <person name="Kong Y."/>
            <person name="Jiang Z."/>
            <person name="Chourrout D."/>
            <person name="Li R."/>
            <person name="Bao Z."/>
        </authorList>
    </citation>
    <scope>NUCLEOTIDE SEQUENCE [LARGE SCALE GENOMIC DNA]</scope>
    <source>
        <strain evidence="13 14">PY_sf001</strain>
    </source>
</reference>
<comment type="caution">
    <text evidence="13">The sequence shown here is derived from an EMBL/GenBank/DDBJ whole genome shotgun (WGS) entry which is preliminary data.</text>
</comment>
<evidence type="ECO:0000256" key="9">
    <source>
        <dbReference type="ARBA" id="ARBA00023180"/>
    </source>
</evidence>
<keyword evidence="5" id="KW-0053">Apoptosis</keyword>
<keyword evidence="4 12" id="KW-0812">Transmembrane</keyword>
<dbReference type="AlphaFoldDB" id="A0A210PGD7"/>
<evidence type="ECO:0000256" key="11">
    <source>
        <dbReference type="SAM" id="MobiDB-lite"/>
    </source>
</evidence>
<evidence type="ECO:0000256" key="5">
    <source>
        <dbReference type="ARBA" id="ARBA00022703"/>
    </source>
</evidence>
<gene>
    <name evidence="13" type="ORF">KP79_PYT08026</name>
</gene>
<comment type="function">
    <text evidence="10">Critical mediator, in cooperation with CASP4, of endoplasmic reticulum-stress induced apoptosis. Required or the activation of CASP4 following endoplasmic reticulum stress.</text>
</comment>
<evidence type="ECO:0000256" key="1">
    <source>
        <dbReference type="ARBA" id="ARBA00004477"/>
    </source>
</evidence>
<dbReference type="InterPro" id="IPR019308">
    <property type="entry name" value="TMEM214"/>
</dbReference>
<dbReference type="GO" id="GO:0005794">
    <property type="term" value="C:Golgi apparatus"/>
    <property type="evidence" value="ECO:0007669"/>
    <property type="project" value="TreeGrafter"/>
</dbReference>
<dbReference type="EMBL" id="NEDP02076722">
    <property type="protein sequence ID" value="OWF35521.1"/>
    <property type="molecule type" value="Genomic_DNA"/>
</dbReference>
<keyword evidence="8 12" id="KW-0472">Membrane</keyword>
<feature type="transmembrane region" description="Helical" evidence="12">
    <location>
        <begin position="481"/>
        <end position="502"/>
    </location>
</feature>
<evidence type="ECO:0000256" key="12">
    <source>
        <dbReference type="SAM" id="Phobius"/>
    </source>
</evidence>
<keyword evidence="14" id="KW-1185">Reference proteome</keyword>
<keyword evidence="6" id="KW-0256">Endoplasmic reticulum</keyword>
<dbReference type="STRING" id="6573.A0A210PGD7"/>
<name>A0A210PGD7_MIZYE</name>
<accession>A0A210PGD7</accession>
<proteinExistence type="inferred from homology"/>
<keyword evidence="9" id="KW-0325">Glycoprotein</keyword>
<keyword evidence="7 12" id="KW-1133">Transmembrane helix</keyword>
<evidence type="ECO:0000256" key="10">
    <source>
        <dbReference type="ARBA" id="ARBA00024938"/>
    </source>
</evidence>
<feature type="region of interest" description="Disordered" evidence="11">
    <location>
        <begin position="1"/>
        <end position="50"/>
    </location>
</feature>
<dbReference type="PANTHER" id="PTHR13448">
    <property type="entry name" value="TRANSMEMBRANE PROTEIN 214"/>
    <property type="match status" value="1"/>
</dbReference>
<evidence type="ECO:0000313" key="14">
    <source>
        <dbReference type="Proteomes" id="UP000242188"/>
    </source>
</evidence>
<dbReference type="PANTHER" id="PTHR13448:SF0">
    <property type="entry name" value="TRANSMEMBRANE PROTEIN 214"/>
    <property type="match status" value="1"/>
</dbReference>
<evidence type="ECO:0000256" key="4">
    <source>
        <dbReference type="ARBA" id="ARBA00022692"/>
    </source>
</evidence>
<comment type="subunit">
    <text evidence="3">Constitutively interacts with CASP4; required for the localization of procaspase 4 to the ER.</text>
</comment>
<comment type="subcellular location">
    <subcellularLocation>
        <location evidence="1">Endoplasmic reticulum membrane</location>
        <topology evidence="1">Multi-pass membrane protein</topology>
    </subcellularLocation>
</comment>